<organism evidence="2">
    <name type="scientific">marine sediment metagenome</name>
    <dbReference type="NCBI Taxonomy" id="412755"/>
    <lineage>
        <taxon>unclassified sequences</taxon>
        <taxon>metagenomes</taxon>
        <taxon>ecological metagenomes</taxon>
    </lineage>
</organism>
<feature type="domain" description="Macro" evidence="1">
    <location>
        <begin position="1"/>
        <end position="159"/>
    </location>
</feature>
<evidence type="ECO:0000313" key="2">
    <source>
        <dbReference type="EMBL" id="GAG15584.1"/>
    </source>
</evidence>
<dbReference type="AlphaFoldDB" id="X0VBW5"/>
<name>X0VBW5_9ZZZZ</name>
<dbReference type="SUPFAM" id="SSF52949">
    <property type="entry name" value="Macro domain-like"/>
    <property type="match status" value="1"/>
</dbReference>
<accession>X0VBW5</accession>
<dbReference type="PANTHER" id="PTHR11106">
    <property type="entry name" value="GANGLIOSIDE INDUCED DIFFERENTIATION ASSOCIATED PROTEIN 2-RELATED"/>
    <property type="match status" value="1"/>
</dbReference>
<dbReference type="InterPro" id="IPR043472">
    <property type="entry name" value="Macro_dom-like"/>
</dbReference>
<sequence length="159" mass="17028">MERRVNDVKVKLHRGDITELEVDAIVNAANNQLWMGSGVAGAIKRKGGQEIEDEAVSKGPIPIGEAVVTGAGRLKAKYVIHAATMGMDFATDERKVADATRNSLRRARELGLSTIAFPALGAGVGRFPLSQVAQIMIGEVKRHVSEATSLDTVIFAVYD</sequence>
<dbReference type="EMBL" id="BARS01035150">
    <property type="protein sequence ID" value="GAG15584.1"/>
    <property type="molecule type" value="Genomic_DNA"/>
</dbReference>
<evidence type="ECO:0000259" key="1">
    <source>
        <dbReference type="PROSITE" id="PS51154"/>
    </source>
</evidence>
<comment type="caution">
    <text evidence="2">The sequence shown here is derived from an EMBL/GenBank/DDBJ whole genome shotgun (WGS) entry which is preliminary data.</text>
</comment>
<dbReference type="PANTHER" id="PTHR11106:SF111">
    <property type="entry name" value="MACRO DOMAIN-CONTAINING PROTEIN"/>
    <property type="match status" value="1"/>
</dbReference>
<dbReference type="Pfam" id="PF01661">
    <property type="entry name" value="Macro"/>
    <property type="match status" value="1"/>
</dbReference>
<dbReference type="SMART" id="SM00506">
    <property type="entry name" value="A1pp"/>
    <property type="match status" value="1"/>
</dbReference>
<proteinExistence type="predicted"/>
<gene>
    <name evidence="2" type="ORF">S01H1_54197</name>
</gene>
<dbReference type="InterPro" id="IPR002589">
    <property type="entry name" value="Macro_dom"/>
</dbReference>
<dbReference type="PROSITE" id="PS51154">
    <property type="entry name" value="MACRO"/>
    <property type="match status" value="1"/>
</dbReference>
<feature type="non-terminal residue" evidence="2">
    <location>
        <position position="159"/>
    </location>
</feature>
<dbReference type="Gene3D" id="3.40.220.10">
    <property type="entry name" value="Leucine Aminopeptidase, subunit E, domain 1"/>
    <property type="match status" value="1"/>
</dbReference>
<reference evidence="2" key="1">
    <citation type="journal article" date="2014" name="Front. Microbiol.">
        <title>High frequency of phylogenetically diverse reductive dehalogenase-homologous genes in deep subseafloor sedimentary metagenomes.</title>
        <authorList>
            <person name="Kawai M."/>
            <person name="Futagami T."/>
            <person name="Toyoda A."/>
            <person name="Takaki Y."/>
            <person name="Nishi S."/>
            <person name="Hori S."/>
            <person name="Arai W."/>
            <person name="Tsubouchi T."/>
            <person name="Morono Y."/>
            <person name="Uchiyama I."/>
            <person name="Ito T."/>
            <person name="Fujiyama A."/>
            <person name="Inagaki F."/>
            <person name="Takami H."/>
        </authorList>
    </citation>
    <scope>NUCLEOTIDE SEQUENCE</scope>
    <source>
        <strain evidence="2">Expedition CK06-06</strain>
    </source>
</reference>
<protein>
    <recommendedName>
        <fullName evidence="1">Macro domain-containing protein</fullName>
    </recommendedName>
</protein>